<proteinExistence type="predicted"/>
<evidence type="ECO:0000256" key="4">
    <source>
        <dbReference type="ARBA" id="ARBA00023242"/>
    </source>
</evidence>
<evidence type="ECO:0000256" key="5">
    <source>
        <dbReference type="SAM" id="MobiDB-lite"/>
    </source>
</evidence>
<dbReference type="Gene3D" id="2.170.210.10">
    <property type="entry name" value="DNA double-strand break repair and VJ recombination XRCC4, N-terminal"/>
    <property type="match status" value="1"/>
</dbReference>
<name>A0A166AF85_9AGAM</name>
<keyword evidence="8" id="KW-1185">Reference proteome</keyword>
<evidence type="ECO:0000256" key="2">
    <source>
        <dbReference type="ARBA" id="ARBA00022763"/>
    </source>
</evidence>
<protein>
    <recommendedName>
        <fullName evidence="6">XLF-like N-terminal domain-containing protein</fullName>
    </recommendedName>
</protein>
<evidence type="ECO:0000256" key="1">
    <source>
        <dbReference type="ARBA" id="ARBA00004123"/>
    </source>
</evidence>
<dbReference type="Proteomes" id="UP000076798">
    <property type="component" value="Unassembled WGS sequence"/>
</dbReference>
<feature type="region of interest" description="Disordered" evidence="5">
    <location>
        <begin position="205"/>
        <end position="328"/>
    </location>
</feature>
<dbReference type="Pfam" id="PF09302">
    <property type="entry name" value="XLF"/>
    <property type="match status" value="1"/>
</dbReference>
<evidence type="ECO:0000313" key="8">
    <source>
        <dbReference type="Proteomes" id="UP000076798"/>
    </source>
</evidence>
<dbReference type="GO" id="GO:0006303">
    <property type="term" value="P:double-strand break repair via nonhomologous end joining"/>
    <property type="evidence" value="ECO:0007669"/>
    <property type="project" value="UniProtKB-ARBA"/>
</dbReference>
<evidence type="ECO:0000259" key="6">
    <source>
        <dbReference type="Pfam" id="PF09302"/>
    </source>
</evidence>
<feature type="domain" description="XLF-like N-terminal" evidence="6">
    <location>
        <begin position="11"/>
        <end position="106"/>
    </location>
</feature>
<reference evidence="7 8" key="1">
    <citation type="journal article" date="2016" name="Mol. Biol. Evol.">
        <title>Comparative Genomics of Early-Diverging Mushroom-Forming Fungi Provides Insights into the Origins of Lignocellulose Decay Capabilities.</title>
        <authorList>
            <person name="Nagy L.G."/>
            <person name="Riley R."/>
            <person name="Tritt A."/>
            <person name="Adam C."/>
            <person name="Daum C."/>
            <person name="Floudas D."/>
            <person name="Sun H."/>
            <person name="Yadav J.S."/>
            <person name="Pangilinan J."/>
            <person name="Larsson K.H."/>
            <person name="Matsuura K."/>
            <person name="Barry K."/>
            <person name="Labutti K."/>
            <person name="Kuo R."/>
            <person name="Ohm R.A."/>
            <person name="Bhattacharya S.S."/>
            <person name="Shirouzu T."/>
            <person name="Yoshinaga Y."/>
            <person name="Martin F.M."/>
            <person name="Grigoriev I.V."/>
            <person name="Hibbett D.S."/>
        </authorList>
    </citation>
    <scope>NUCLEOTIDE SEQUENCE [LARGE SCALE GENOMIC DNA]</scope>
    <source>
        <strain evidence="7 8">HHB10207 ss-3</strain>
    </source>
</reference>
<organism evidence="7 8">
    <name type="scientific">Sistotremastrum suecicum HHB10207 ss-3</name>
    <dbReference type="NCBI Taxonomy" id="1314776"/>
    <lineage>
        <taxon>Eukaryota</taxon>
        <taxon>Fungi</taxon>
        <taxon>Dikarya</taxon>
        <taxon>Basidiomycota</taxon>
        <taxon>Agaricomycotina</taxon>
        <taxon>Agaricomycetes</taxon>
        <taxon>Sistotremastrales</taxon>
        <taxon>Sistotremastraceae</taxon>
        <taxon>Sistotremastrum</taxon>
    </lineage>
</organism>
<evidence type="ECO:0000256" key="3">
    <source>
        <dbReference type="ARBA" id="ARBA00023204"/>
    </source>
</evidence>
<evidence type="ECO:0000313" key="7">
    <source>
        <dbReference type="EMBL" id="KZT35264.1"/>
    </source>
</evidence>
<gene>
    <name evidence="7" type="ORF">SISSUDRAFT_1051668</name>
</gene>
<dbReference type="InterPro" id="IPR038051">
    <property type="entry name" value="XRCC4-like_N_sf"/>
</dbReference>
<keyword evidence="2" id="KW-0227">DNA damage</keyword>
<sequence>MKFTVLSEEPNTALFVITDTKSCWYEHLTNNSLTTRYRACNPTSADQLSADMERWRADKFQQLVAAHSVEAFQDADFSVLDSYDYDLVIQFIFDQPKEWTWRWNLTRMGPRTSANFLSKHLIVPLVLSSHVAFQTIDAKRPVSEQEWEKNVSTTANHAKRSLVHQLKGAFSKPRFVDAIRTIGSALSTIRPATKTHVISDALSSTKISDPVPPISTIPGRAVDNNLPTPSQQRDPPIRKSPTPPPASSQPMDEDASATETESDEDKPSQNTAAERQKPEESTEETRPAKRVKAKVDSSDEDEETRVADTSRKRAPAVRQPVRRGGKRW</sequence>
<feature type="compositionally biased region" description="Basic and acidic residues" evidence="5">
    <location>
        <begin position="274"/>
        <end position="297"/>
    </location>
</feature>
<feature type="compositionally biased region" description="Basic residues" evidence="5">
    <location>
        <begin position="312"/>
        <end position="328"/>
    </location>
</feature>
<keyword evidence="3" id="KW-0234">DNA repair</keyword>
<comment type="subcellular location">
    <subcellularLocation>
        <location evidence="1">Nucleus</location>
    </subcellularLocation>
</comment>
<keyword evidence="4" id="KW-0539">Nucleus</keyword>
<dbReference type="InterPro" id="IPR015381">
    <property type="entry name" value="XLF-like_N"/>
</dbReference>
<dbReference type="OrthoDB" id="3184250at2759"/>
<dbReference type="EMBL" id="KV428146">
    <property type="protein sequence ID" value="KZT35264.1"/>
    <property type="molecule type" value="Genomic_DNA"/>
</dbReference>
<dbReference type="GO" id="GO:0005634">
    <property type="term" value="C:nucleus"/>
    <property type="evidence" value="ECO:0007669"/>
    <property type="project" value="UniProtKB-SubCell"/>
</dbReference>
<accession>A0A166AF85</accession>
<feature type="compositionally biased region" description="Acidic residues" evidence="5">
    <location>
        <begin position="251"/>
        <end position="264"/>
    </location>
</feature>
<dbReference type="AlphaFoldDB" id="A0A166AF85"/>